<reference evidence="11" key="1">
    <citation type="submission" date="2011-08" db="EMBL/GenBank/DDBJ databases">
        <title>The draft genome of Latimeria chalumnae.</title>
        <authorList>
            <person name="Di Palma F."/>
            <person name="Alfoldi J."/>
            <person name="Johnson J."/>
            <person name="Berlin A."/>
            <person name="Gnerre S."/>
            <person name="Jaffe D."/>
            <person name="MacCallum I."/>
            <person name="Young S."/>
            <person name="Walker B.J."/>
            <person name="Lander E."/>
            <person name="Lindblad-Toh K."/>
        </authorList>
    </citation>
    <scope>NUCLEOTIDE SEQUENCE [LARGE SCALE GENOMIC DNA]</scope>
    <source>
        <strain evidence="11">Wild caught</strain>
    </source>
</reference>
<evidence type="ECO:0000256" key="2">
    <source>
        <dbReference type="ARBA" id="ARBA00010147"/>
    </source>
</evidence>
<keyword evidence="4" id="KW-0479">Metal-binding</keyword>
<evidence type="ECO:0000256" key="1">
    <source>
        <dbReference type="ARBA" id="ARBA00002219"/>
    </source>
</evidence>
<reference evidence="10" key="3">
    <citation type="submission" date="2025-09" db="UniProtKB">
        <authorList>
            <consortium name="Ensembl"/>
        </authorList>
    </citation>
    <scope>IDENTIFICATION</scope>
</reference>
<keyword evidence="5" id="KW-0430">Lectin</keyword>
<dbReference type="InterPro" id="IPR008979">
    <property type="entry name" value="Galactose-bd-like_sf"/>
</dbReference>
<dbReference type="Pfam" id="PF22633">
    <property type="entry name" value="F5_F8_type_C_2"/>
    <property type="match status" value="1"/>
</dbReference>
<comment type="subunit">
    <text evidence="3">Homotrimer.</text>
</comment>
<evidence type="ECO:0000259" key="9">
    <source>
        <dbReference type="SMART" id="SM00607"/>
    </source>
</evidence>
<dbReference type="HOGENOM" id="CLU_072164_2_1_1"/>
<dbReference type="GO" id="GO:0046872">
    <property type="term" value="F:metal ion binding"/>
    <property type="evidence" value="ECO:0007669"/>
    <property type="project" value="UniProtKB-KW"/>
</dbReference>
<dbReference type="PANTHER" id="PTHR45713:SF6">
    <property type="entry name" value="F5_8 TYPE C DOMAIN-CONTAINING PROTEIN"/>
    <property type="match status" value="1"/>
</dbReference>
<feature type="domain" description="Fucolectin tachylectin-4 pentraxin-1" evidence="9">
    <location>
        <begin position="21"/>
        <end position="162"/>
    </location>
</feature>
<protein>
    <recommendedName>
        <fullName evidence="9">Fucolectin tachylectin-4 pentraxin-1 domain-containing protein</fullName>
    </recommendedName>
</protein>
<dbReference type="GO" id="GO:0042806">
    <property type="term" value="F:fucose binding"/>
    <property type="evidence" value="ECO:0007669"/>
    <property type="project" value="UniProtKB-ARBA"/>
</dbReference>
<evidence type="ECO:0000313" key="10">
    <source>
        <dbReference type="Ensembl" id="ENSLACP00000001912.1"/>
    </source>
</evidence>
<dbReference type="Gene3D" id="2.60.120.260">
    <property type="entry name" value="Galactose-binding domain-like"/>
    <property type="match status" value="1"/>
</dbReference>
<keyword evidence="7" id="KW-1015">Disulfide bond</keyword>
<dbReference type="InterPro" id="IPR006585">
    <property type="entry name" value="FTP1"/>
</dbReference>
<dbReference type="SUPFAM" id="SSF49785">
    <property type="entry name" value="Galactose-binding domain-like"/>
    <property type="match status" value="1"/>
</dbReference>
<proteinExistence type="inferred from homology"/>
<dbReference type="EMBL" id="AFYH01155570">
    <property type="status" value="NOT_ANNOTATED_CDS"/>
    <property type="molecule type" value="Genomic_DNA"/>
</dbReference>
<comment type="function">
    <text evidence="1">Acts as a defensive agent. Recognizes blood group fucosylated oligosaccharides including A, B, H and Lewis B-type antigens. Does not recognize Lewis A antigen and has low affinity for monovalent haptens.</text>
</comment>
<keyword evidence="8" id="KW-0732">Signal</keyword>
<dbReference type="GeneTree" id="ENSGT01060000248575"/>
<keyword evidence="11" id="KW-1185">Reference proteome</keyword>
<dbReference type="OMA" id="GETESKM"/>
<evidence type="ECO:0000256" key="6">
    <source>
        <dbReference type="ARBA" id="ARBA00022837"/>
    </source>
</evidence>
<organism evidence="10 11">
    <name type="scientific">Latimeria chalumnae</name>
    <name type="common">Coelacanth</name>
    <dbReference type="NCBI Taxonomy" id="7897"/>
    <lineage>
        <taxon>Eukaryota</taxon>
        <taxon>Metazoa</taxon>
        <taxon>Chordata</taxon>
        <taxon>Craniata</taxon>
        <taxon>Vertebrata</taxon>
        <taxon>Euteleostomi</taxon>
        <taxon>Coelacanthiformes</taxon>
        <taxon>Coelacanthidae</taxon>
        <taxon>Latimeria</taxon>
    </lineage>
</organism>
<evidence type="ECO:0000256" key="3">
    <source>
        <dbReference type="ARBA" id="ARBA00011233"/>
    </source>
</evidence>
<name>H2ZWZ1_LATCH</name>
<dbReference type="Bgee" id="ENSLACG00000001710">
    <property type="expression patterns" value="Expressed in pharyngeal gill and 1 other cell type or tissue"/>
</dbReference>
<comment type="similarity">
    <text evidence="2">Belongs to the fucolectin family.</text>
</comment>
<evidence type="ECO:0000256" key="5">
    <source>
        <dbReference type="ARBA" id="ARBA00022734"/>
    </source>
</evidence>
<dbReference type="SMART" id="SM00607">
    <property type="entry name" value="FTP"/>
    <property type="match status" value="1"/>
</dbReference>
<dbReference type="GO" id="GO:0010185">
    <property type="term" value="P:regulation of cellular defense response"/>
    <property type="evidence" value="ECO:0007669"/>
    <property type="project" value="UniProtKB-ARBA"/>
</dbReference>
<dbReference type="InterPro" id="IPR051941">
    <property type="entry name" value="BG_Antigen-Binding_Lectin"/>
</dbReference>
<dbReference type="InParanoid" id="H2ZWZ1"/>
<feature type="signal peptide" evidence="8">
    <location>
        <begin position="1"/>
        <end position="15"/>
    </location>
</feature>
<reference evidence="10" key="2">
    <citation type="submission" date="2025-08" db="UniProtKB">
        <authorList>
            <consortium name="Ensembl"/>
        </authorList>
    </citation>
    <scope>IDENTIFICATION</scope>
</reference>
<evidence type="ECO:0000313" key="11">
    <source>
        <dbReference type="Proteomes" id="UP000008672"/>
    </source>
</evidence>
<dbReference type="GO" id="GO:0001868">
    <property type="term" value="P:regulation of complement activation, lectin pathway"/>
    <property type="evidence" value="ECO:0007669"/>
    <property type="project" value="UniProtKB-ARBA"/>
</dbReference>
<evidence type="ECO:0000256" key="8">
    <source>
        <dbReference type="SAM" id="SignalP"/>
    </source>
</evidence>
<dbReference type="AlphaFoldDB" id="H2ZWZ1"/>
<keyword evidence="6" id="KW-0106">Calcium</keyword>
<dbReference type="PANTHER" id="PTHR45713">
    <property type="entry name" value="FTP DOMAIN-CONTAINING PROTEIN"/>
    <property type="match status" value="1"/>
</dbReference>
<accession>H2ZWZ1</accession>
<dbReference type="Proteomes" id="UP000008672">
    <property type="component" value="Unassembled WGS sequence"/>
</dbReference>
<evidence type="ECO:0000256" key="7">
    <source>
        <dbReference type="ARBA" id="ARBA00023157"/>
    </source>
</evidence>
<feature type="chain" id="PRO_5012271698" description="Fucolectin tachylectin-4 pentraxin-1 domain-containing protein" evidence="8">
    <location>
        <begin position="16"/>
        <end position="163"/>
    </location>
</feature>
<dbReference type="Ensembl" id="ENSLACT00000001926.1">
    <property type="protein sequence ID" value="ENSLACP00000001912.1"/>
    <property type="gene ID" value="ENSLACG00000001710.1"/>
</dbReference>
<evidence type="ECO:0000256" key="4">
    <source>
        <dbReference type="ARBA" id="ARBA00022723"/>
    </source>
</evidence>
<sequence>ANVTVIVFLMLKILCIYFFKEKNVGMLGNAAQSSTAYGGAPGRAIDGNRNNNYWQNSCTHTKQELNPWWRVDLLKPHKVSTITIVNRKDCCATRLQGAEVRIGNSLANNGNDNPVCGTVTSLSAGSTQSFCCNGMEGRYVSIQIPGRREYLTLCEVEVFGVLA</sequence>
<dbReference type="eggNOG" id="ENOG502TDFM">
    <property type="taxonomic scope" value="Eukaryota"/>
</dbReference>